<dbReference type="InterPro" id="IPR001148">
    <property type="entry name" value="CA_dom"/>
</dbReference>
<dbReference type="PROSITE" id="PS51144">
    <property type="entry name" value="ALPHA_CA_2"/>
    <property type="match status" value="1"/>
</dbReference>
<dbReference type="InterPro" id="IPR036398">
    <property type="entry name" value="CA_dom_sf"/>
</dbReference>
<organism evidence="9 10">
    <name type="scientific">Apolygus lucorum</name>
    <name type="common">Small green plant bug</name>
    <name type="synonym">Lygocoris lucorum</name>
    <dbReference type="NCBI Taxonomy" id="248454"/>
    <lineage>
        <taxon>Eukaryota</taxon>
        <taxon>Metazoa</taxon>
        <taxon>Ecdysozoa</taxon>
        <taxon>Arthropoda</taxon>
        <taxon>Hexapoda</taxon>
        <taxon>Insecta</taxon>
        <taxon>Pterygota</taxon>
        <taxon>Neoptera</taxon>
        <taxon>Paraneoptera</taxon>
        <taxon>Hemiptera</taxon>
        <taxon>Heteroptera</taxon>
        <taxon>Panheteroptera</taxon>
        <taxon>Cimicomorpha</taxon>
        <taxon>Miridae</taxon>
        <taxon>Mirini</taxon>
        <taxon>Apolygus</taxon>
    </lineage>
</organism>
<evidence type="ECO:0000259" key="8">
    <source>
        <dbReference type="PROSITE" id="PS51144"/>
    </source>
</evidence>
<keyword evidence="5" id="KW-0862">Zinc</keyword>
<proteinExistence type="inferred from homology"/>
<comment type="similarity">
    <text evidence="2">Belongs to the alpha-carbonic anhydrase family.</text>
</comment>
<keyword evidence="6" id="KW-0456">Lyase</keyword>
<evidence type="ECO:0000256" key="7">
    <source>
        <dbReference type="ARBA" id="ARBA00048348"/>
    </source>
</evidence>
<dbReference type="AlphaFoldDB" id="A0A8S9WXW9"/>
<comment type="catalytic activity">
    <reaction evidence="7">
        <text>hydrogencarbonate + H(+) = CO2 + H2O</text>
        <dbReference type="Rhea" id="RHEA:10748"/>
        <dbReference type="ChEBI" id="CHEBI:15377"/>
        <dbReference type="ChEBI" id="CHEBI:15378"/>
        <dbReference type="ChEBI" id="CHEBI:16526"/>
        <dbReference type="ChEBI" id="CHEBI:17544"/>
        <dbReference type="EC" id="4.2.1.1"/>
    </reaction>
</comment>
<accession>A0A8S9WXW9</accession>
<dbReference type="GO" id="GO:0004089">
    <property type="term" value="F:carbonate dehydratase activity"/>
    <property type="evidence" value="ECO:0007669"/>
    <property type="project" value="UniProtKB-EC"/>
</dbReference>
<dbReference type="PANTHER" id="PTHR18952:SF141">
    <property type="entry name" value="CARBONIC ANHYDRASE"/>
    <property type="match status" value="1"/>
</dbReference>
<dbReference type="Gene3D" id="3.10.200.10">
    <property type="entry name" value="Alpha carbonic anhydrase"/>
    <property type="match status" value="1"/>
</dbReference>
<dbReference type="OrthoDB" id="10039395at2759"/>
<dbReference type="Proteomes" id="UP000466442">
    <property type="component" value="Unassembled WGS sequence"/>
</dbReference>
<comment type="cofactor">
    <cofactor evidence="1">
        <name>Zn(2+)</name>
        <dbReference type="ChEBI" id="CHEBI:29105"/>
    </cofactor>
</comment>
<evidence type="ECO:0000256" key="6">
    <source>
        <dbReference type="ARBA" id="ARBA00023239"/>
    </source>
</evidence>
<evidence type="ECO:0000313" key="9">
    <source>
        <dbReference type="EMBL" id="KAF6200941.1"/>
    </source>
</evidence>
<dbReference type="PANTHER" id="PTHR18952">
    <property type="entry name" value="CARBONIC ANHYDRASE"/>
    <property type="match status" value="1"/>
</dbReference>
<dbReference type="SMART" id="SM01057">
    <property type="entry name" value="Carb_anhydrase"/>
    <property type="match status" value="1"/>
</dbReference>
<gene>
    <name evidence="9" type="ORF">GE061_005388</name>
</gene>
<evidence type="ECO:0000256" key="4">
    <source>
        <dbReference type="ARBA" id="ARBA00022723"/>
    </source>
</evidence>
<comment type="caution">
    <text evidence="9">The sequence shown here is derived from an EMBL/GenBank/DDBJ whole genome shotgun (WGS) entry which is preliminary data.</text>
</comment>
<name>A0A8S9WXW9_APOLU</name>
<reference evidence="9" key="1">
    <citation type="journal article" date="2021" name="Mol. Ecol. Resour.">
        <title>Apolygus lucorum genome provides insights into omnivorousness and mesophyll feeding.</title>
        <authorList>
            <person name="Liu Y."/>
            <person name="Liu H."/>
            <person name="Wang H."/>
            <person name="Huang T."/>
            <person name="Liu B."/>
            <person name="Yang B."/>
            <person name="Yin L."/>
            <person name="Li B."/>
            <person name="Zhang Y."/>
            <person name="Zhang S."/>
            <person name="Jiang F."/>
            <person name="Zhang X."/>
            <person name="Ren Y."/>
            <person name="Wang B."/>
            <person name="Wang S."/>
            <person name="Lu Y."/>
            <person name="Wu K."/>
            <person name="Fan W."/>
            <person name="Wang G."/>
        </authorList>
    </citation>
    <scope>NUCLEOTIDE SEQUENCE</scope>
    <source>
        <strain evidence="9">12Hb</strain>
    </source>
</reference>
<dbReference type="InterPro" id="IPR023561">
    <property type="entry name" value="Carbonic_anhydrase_a-class"/>
</dbReference>
<dbReference type="EC" id="4.2.1.1" evidence="3"/>
<dbReference type="EMBL" id="WIXP02000013">
    <property type="protein sequence ID" value="KAF6200941.1"/>
    <property type="molecule type" value="Genomic_DNA"/>
</dbReference>
<dbReference type="GO" id="GO:0005737">
    <property type="term" value="C:cytoplasm"/>
    <property type="evidence" value="ECO:0007669"/>
    <property type="project" value="TreeGrafter"/>
</dbReference>
<evidence type="ECO:0000256" key="5">
    <source>
        <dbReference type="ARBA" id="ARBA00022833"/>
    </source>
</evidence>
<evidence type="ECO:0000256" key="1">
    <source>
        <dbReference type="ARBA" id="ARBA00001947"/>
    </source>
</evidence>
<sequence length="367" mass="41543">MPVRLTCPSEMRKVVPYFIASLQNTSSPRGTFALNGTPFIINGTDVENNTVSGAQGLQRFDKQPSYSEVNPGDDIKLDCKIFNKRGTCSWQKDNKTSGGAHGVDFEYSPGFKALVPCQWASEYPTCGGSHQSPVDLPACAKEVCQPPLRFTNLLGDPEQVELIHMLHTPLVKYHMLEPIKVHGGPLNGSYIFDHYNVRWGEDAKKGSEHTLGGKSFAGELQLVFYKDTTNGFHEAINTTDGVVIFSVWLEEVRYPDNSYFDELLGMMDYITKPWSYTDLCEKIPIKYYLPEDRQHYYTYKGSLTYPPCVETVIWVIFEETLPFSHYQFIKLRRMIGVRGSISTNIRPVQQNKLEIFKVHTPPACVGE</sequence>
<dbReference type="CDD" id="cd00326">
    <property type="entry name" value="alpha_CA"/>
    <property type="match status" value="1"/>
</dbReference>
<feature type="domain" description="Alpha-carbonic anhydrase" evidence="8">
    <location>
        <begin position="103"/>
        <end position="359"/>
    </location>
</feature>
<keyword evidence="4" id="KW-0479">Metal-binding</keyword>
<dbReference type="Pfam" id="PF00194">
    <property type="entry name" value="Carb_anhydrase"/>
    <property type="match status" value="1"/>
</dbReference>
<dbReference type="SUPFAM" id="SSF51069">
    <property type="entry name" value="Carbonic anhydrase"/>
    <property type="match status" value="1"/>
</dbReference>
<dbReference type="GO" id="GO:0008270">
    <property type="term" value="F:zinc ion binding"/>
    <property type="evidence" value="ECO:0007669"/>
    <property type="project" value="InterPro"/>
</dbReference>
<evidence type="ECO:0000313" key="10">
    <source>
        <dbReference type="Proteomes" id="UP000466442"/>
    </source>
</evidence>
<evidence type="ECO:0000256" key="3">
    <source>
        <dbReference type="ARBA" id="ARBA00012925"/>
    </source>
</evidence>
<evidence type="ECO:0000256" key="2">
    <source>
        <dbReference type="ARBA" id="ARBA00010718"/>
    </source>
</evidence>
<keyword evidence="10" id="KW-1185">Reference proteome</keyword>
<protein>
    <recommendedName>
        <fullName evidence="3">carbonic anhydrase</fullName>
        <ecNumber evidence="3">4.2.1.1</ecNumber>
    </recommendedName>
</protein>